<proteinExistence type="predicted"/>
<dbReference type="EMBL" id="PJAI02000045">
    <property type="protein sequence ID" value="TYK64181.1"/>
    <property type="molecule type" value="Genomic_DNA"/>
</dbReference>
<dbReference type="RefSeq" id="WP_101344564.1">
    <property type="nucleotide sequence ID" value="NZ_PJAI02000045.1"/>
</dbReference>
<keyword evidence="3" id="KW-1185">Reference proteome</keyword>
<keyword evidence="1" id="KW-0732">Signal</keyword>
<comment type="caution">
    <text evidence="2">The sequence shown here is derived from an EMBL/GenBank/DDBJ whole genome shotgun (WGS) entry which is preliminary data.</text>
</comment>
<evidence type="ECO:0008006" key="4">
    <source>
        <dbReference type="Google" id="ProtNLM"/>
    </source>
</evidence>
<organism evidence="2 3">
    <name type="scientific">Colwellia echini</name>
    <dbReference type="NCBI Taxonomy" id="1982103"/>
    <lineage>
        <taxon>Bacteria</taxon>
        <taxon>Pseudomonadati</taxon>
        <taxon>Pseudomonadota</taxon>
        <taxon>Gammaproteobacteria</taxon>
        <taxon>Alteromonadales</taxon>
        <taxon>Colwelliaceae</taxon>
        <taxon>Colwellia</taxon>
    </lineage>
</organism>
<sequence>MKIKKMMISSLLALITVNPISTIAAQNNQTISNPLAIPLQAYTAKDMWESYFNQCMSYNFVDKSELNSSFKAWQKRNANRWQIYLLLMEQAALENEVFQASYNKFKIQSLAHAKQQTKAQHSKLDQLGQKDRCDQLIIMLNDPRSDLPEDSTKKTQQQEQ</sequence>
<reference evidence="2 3" key="1">
    <citation type="submission" date="2019-08" db="EMBL/GenBank/DDBJ databases">
        <title>Microbe sample from Colwellia echini.</title>
        <authorList>
            <person name="Christiansen L."/>
            <person name="Pathiraja D."/>
            <person name="Schultz-Johansen M."/>
            <person name="Choi I.-G."/>
            <person name="Stougaard P."/>
        </authorList>
    </citation>
    <scope>NUCLEOTIDE SEQUENCE [LARGE SCALE GENOMIC DNA]</scope>
    <source>
        <strain evidence="2 3">A3</strain>
    </source>
</reference>
<evidence type="ECO:0000256" key="1">
    <source>
        <dbReference type="SAM" id="SignalP"/>
    </source>
</evidence>
<protein>
    <recommendedName>
        <fullName evidence="4">DUF3106 domain-containing protein</fullName>
    </recommendedName>
</protein>
<evidence type="ECO:0000313" key="2">
    <source>
        <dbReference type="EMBL" id="TYK64181.1"/>
    </source>
</evidence>
<name>A0ABY3MSS0_9GAMM</name>
<accession>A0ABY3MSS0</accession>
<feature type="signal peptide" evidence="1">
    <location>
        <begin position="1"/>
        <end position="24"/>
    </location>
</feature>
<evidence type="ECO:0000313" key="3">
    <source>
        <dbReference type="Proteomes" id="UP000815846"/>
    </source>
</evidence>
<feature type="chain" id="PRO_5046525008" description="DUF3106 domain-containing protein" evidence="1">
    <location>
        <begin position="25"/>
        <end position="160"/>
    </location>
</feature>
<gene>
    <name evidence="2" type="ORF">CWS31_017030</name>
</gene>
<dbReference type="Proteomes" id="UP000815846">
    <property type="component" value="Unassembled WGS sequence"/>
</dbReference>